<gene>
    <name evidence="2" type="primary">iscB</name>
    <name evidence="2" type="ORF">NG799_02240</name>
</gene>
<dbReference type="PANTHER" id="PTHR33877">
    <property type="entry name" value="SLL1193 PROTEIN"/>
    <property type="match status" value="1"/>
</dbReference>
<comment type="caution">
    <text evidence="2">The sequence shown here is derived from an EMBL/GenBank/DDBJ whole genome shotgun (WGS) entry which is preliminary data.</text>
</comment>
<feature type="domain" description="HNH nuclease" evidence="1">
    <location>
        <begin position="184"/>
        <end position="235"/>
    </location>
</feature>
<evidence type="ECO:0000259" key="1">
    <source>
        <dbReference type="SMART" id="SM00507"/>
    </source>
</evidence>
<accession>A0ABT2MKA7</accession>
<dbReference type="Proteomes" id="UP001525890">
    <property type="component" value="Unassembled WGS sequence"/>
</dbReference>
<keyword evidence="2" id="KW-0540">Nuclease</keyword>
<organism evidence="2 3">
    <name type="scientific">Laspinema palackyanum D2a</name>
    <dbReference type="NCBI Taxonomy" id="2953684"/>
    <lineage>
        <taxon>Bacteria</taxon>
        <taxon>Bacillati</taxon>
        <taxon>Cyanobacteriota</taxon>
        <taxon>Cyanophyceae</taxon>
        <taxon>Oscillatoriophycideae</taxon>
        <taxon>Oscillatoriales</taxon>
        <taxon>Laspinemataceae</taxon>
        <taxon>Laspinema</taxon>
        <taxon>Laspinema palackyanum</taxon>
    </lineage>
</organism>
<keyword evidence="2" id="KW-0255">Endonuclease</keyword>
<dbReference type="SMART" id="SM00507">
    <property type="entry name" value="HNHc"/>
    <property type="match status" value="1"/>
</dbReference>
<reference evidence="2 3" key="1">
    <citation type="journal article" date="2022" name="Front. Microbiol.">
        <title>High genomic differentiation and limited gene flow indicate recent cryptic speciation within the genus Laspinema (cyanobacteria).</title>
        <authorList>
            <person name="Stanojkovic A."/>
            <person name="Skoupy S."/>
            <person name="Skaloud P."/>
            <person name="Dvorak P."/>
        </authorList>
    </citation>
    <scope>NUCLEOTIDE SEQUENCE [LARGE SCALE GENOMIC DNA]</scope>
    <source>
        <strain evidence="2 3">D2a</strain>
    </source>
</reference>
<name>A0ABT2MKA7_9CYAN</name>
<dbReference type="Pfam" id="PF14239">
    <property type="entry name" value="RRXRR"/>
    <property type="match status" value="1"/>
</dbReference>
<keyword evidence="3" id="KW-1185">Reference proteome</keyword>
<dbReference type="CDD" id="cd00085">
    <property type="entry name" value="HNHc"/>
    <property type="match status" value="1"/>
</dbReference>
<dbReference type="RefSeq" id="WP_261263036.1">
    <property type="nucleotide sequence ID" value="NZ_JAMXFF010000002.1"/>
</dbReference>
<proteinExistence type="predicted"/>
<evidence type="ECO:0000313" key="3">
    <source>
        <dbReference type="Proteomes" id="UP001525890"/>
    </source>
</evidence>
<dbReference type="InterPro" id="IPR052892">
    <property type="entry name" value="NA-targeting_endonuclease"/>
</dbReference>
<dbReference type="InterPro" id="IPR025938">
    <property type="entry name" value="RRXRR_dom"/>
</dbReference>
<keyword evidence="2" id="KW-0378">Hydrolase</keyword>
<sequence>MNKNAVFVLDTNKKPCNPVHPAVARKLLKQGKAAVFRRYPFTIIAKEESKDEVKKLRIKIDPGAKTTGLAIVSETNIVWCAELEHRGFQIREKLNDRRTLRRSRRNRKTHYRKARFLNRKRPKGWLPPSLMSRVYNIESWVKKLCRLAPISAISQELVRFDTQKMINPEINGAEYQRGELFGYEVREYLLEKFNRTCVYCNTKEGPFNLDHFHPKSKGGSNRVSNLVLSCVKCNQKKDNQLPTDFLSDKPKLLAIIEKQRKNPLADAAAVNATRWKLKEVLESTGLNVEVGSGGLTKFNRKRLGISKSHWTDAACVGKSTPNNLNIKGYQPLLIKAMGRGTRQMVNSDKYGFPRGAAKLRQKSFFGFQTGDMVKAVVPKGKYTGTHTGRIAVRKKGNFKLKTSTQTFDVNHKYCQHIHKSDGFGYSFGELVKQKVKVVKPVNNQPLNPTQLNLFNTIEFSTQTTKTKTKRTRKFKGTDGEQLSLF</sequence>
<dbReference type="NCBIfam" id="NF040563">
    <property type="entry name" value="guided_IscB"/>
    <property type="match status" value="1"/>
</dbReference>
<dbReference type="EMBL" id="JAMXFF010000002">
    <property type="protein sequence ID" value="MCT7965153.1"/>
    <property type="molecule type" value="Genomic_DNA"/>
</dbReference>
<protein>
    <submittedName>
        <fullName evidence="2">RNA-guided endonuclease IscB</fullName>
    </submittedName>
</protein>
<dbReference type="InterPro" id="IPR003615">
    <property type="entry name" value="HNH_nuc"/>
</dbReference>
<dbReference type="GO" id="GO:0004519">
    <property type="term" value="F:endonuclease activity"/>
    <property type="evidence" value="ECO:0007669"/>
    <property type="project" value="UniProtKB-KW"/>
</dbReference>
<dbReference type="InterPro" id="IPR047693">
    <property type="entry name" value="RNA-guided_IscB-like"/>
</dbReference>
<dbReference type="InterPro" id="IPR029471">
    <property type="entry name" value="HNH_5"/>
</dbReference>
<dbReference type="Gene3D" id="1.10.30.50">
    <property type="match status" value="1"/>
</dbReference>
<dbReference type="PANTHER" id="PTHR33877:SF2">
    <property type="entry name" value="OS07G0170200 PROTEIN"/>
    <property type="match status" value="1"/>
</dbReference>
<dbReference type="Pfam" id="PF14279">
    <property type="entry name" value="HNH_5"/>
    <property type="match status" value="1"/>
</dbReference>
<evidence type="ECO:0000313" key="2">
    <source>
        <dbReference type="EMBL" id="MCT7965153.1"/>
    </source>
</evidence>